<keyword evidence="2" id="KW-1133">Transmembrane helix</keyword>
<keyword evidence="2" id="KW-0472">Membrane</keyword>
<organism evidence="3 4">
    <name type="scientific">Varroa destructor</name>
    <name type="common">Honeybee mite</name>
    <dbReference type="NCBI Taxonomy" id="109461"/>
    <lineage>
        <taxon>Eukaryota</taxon>
        <taxon>Metazoa</taxon>
        <taxon>Ecdysozoa</taxon>
        <taxon>Arthropoda</taxon>
        <taxon>Chelicerata</taxon>
        <taxon>Arachnida</taxon>
        <taxon>Acari</taxon>
        <taxon>Parasitiformes</taxon>
        <taxon>Mesostigmata</taxon>
        <taxon>Gamasina</taxon>
        <taxon>Dermanyssoidea</taxon>
        <taxon>Varroidae</taxon>
        <taxon>Varroa</taxon>
    </lineage>
</organism>
<evidence type="ECO:0000256" key="1">
    <source>
        <dbReference type="SAM" id="MobiDB-lite"/>
    </source>
</evidence>
<feature type="compositionally biased region" description="Polar residues" evidence="1">
    <location>
        <begin position="11"/>
        <end position="20"/>
    </location>
</feature>
<dbReference type="OrthoDB" id="10507798at2759"/>
<evidence type="ECO:0000256" key="2">
    <source>
        <dbReference type="SAM" id="Phobius"/>
    </source>
</evidence>
<keyword evidence="2" id="KW-0812">Transmembrane</keyword>
<accession>A0A7M7JQH4</accession>
<evidence type="ECO:0000313" key="3">
    <source>
        <dbReference type="EnsemblMetazoa" id="XP_022655577"/>
    </source>
</evidence>
<feature type="transmembrane region" description="Helical" evidence="2">
    <location>
        <begin position="115"/>
        <end position="138"/>
    </location>
</feature>
<dbReference type="AlphaFoldDB" id="A0A7M7JQH4"/>
<dbReference type="GeneID" id="111248084"/>
<reference evidence="3" key="1">
    <citation type="submission" date="2021-01" db="UniProtKB">
        <authorList>
            <consortium name="EnsemblMetazoa"/>
        </authorList>
    </citation>
    <scope>IDENTIFICATION</scope>
</reference>
<feature type="region of interest" description="Disordered" evidence="1">
    <location>
        <begin position="1"/>
        <end position="35"/>
    </location>
</feature>
<dbReference type="EnsemblMetazoa" id="XM_022799842">
    <property type="protein sequence ID" value="XP_022655577"/>
    <property type="gene ID" value="LOC111248084"/>
</dbReference>
<dbReference type="Proteomes" id="UP000594260">
    <property type="component" value="Unplaced"/>
</dbReference>
<feature type="transmembrane region" description="Helical" evidence="2">
    <location>
        <begin position="185"/>
        <end position="205"/>
    </location>
</feature>
<keyword evidence="4" id="KW-1185">Reference proteome</keyword>
<feature type="transmembrane region" description="Helical" evidence="2">
    <location>
        <begin position="65"/>
        <end position="86"/>
    </location>
</feature>
<protein>
    <submittedName>
        <fullName evidence="3">Uncharacterized protein</fullName>
    </submittedName>
</protein>
<evidence type="ECO:0000313" key="4">
    <source>
        <dbReference type="Proteomes" id="UP000594260"/>
    </source>
</evidence>
<dbReference type="RefSeq" id="XP_022655577.1">
    <property type="nucleotide sequence ID" value="XM_022799842.1"/>
</dbReference>
<dbReference type="InParanoid" id="A0A7M7JQH4"/>
<dbReference type="KEGG" id="vde:111248084"/>
<proteinExistence type="predicted"/>
<name>A0A7M7JQH4_VARDE</name>
<feature type="transmembrane region" description="Helical" evidence="2">
    <location>
        <begin position="145"/>
        <end position="165"/>
    </location>
</feature>
<sequence length="235" mass="26282">MGNPAAVQDPANASTTTSHESCPAGKEASSPTKRDEEVSKLVEVILHRPFNRAITHHRIRRPSPFGLHVATLCRLTTLAALVYSAVQSAILLVDTFDLLRDWQYSDTKSPKAFDIVYFVTLMLLLLSAFLAIFGIIFYRAYLTVPFILCGLCAFVLLSGLLNYSLFQPPDRFYSTFTTTFPDYRMNALFDIIVLGVSVYITLCNVREQVLYDLPSTRLESALKGLENLSKIKLTS</sequence>